<keyword evidence="3" id="KW-1185">Reference proteome</keyword>
<evidence type="ECO:0008006" key="4">
    <source>
        <dbReference type="Google" id="ProtNLM"/>
    </source>
</evidence>
<organism evidence="2 3">
    <name type="scientific">Opisthorchis felineus</name>
    <dbReference type="NCBI Taxonomy" id="147828"/>
    <lineage>
        <taxon>Eukaryota</taxon>
        <taxon>Metazoa</taxon>
        <taxon>Spiralia</taxon>
        <taxon>Lophotrochozoa</taxon>
        <taxon>Platyhelminthes</taxon>
        <taxon>Trematoda</taxon>
        <taxon>Digenea</taxon>
        <taxon>Opisthorchiida</taxon>
        <taxon>Opisthorchiata</taxon>
        <taxon>Opisthorchiidae</taxon>
        <taxon>Opisthorchis</taxon>
    </lineage>
</organism>
<dbReference type="Proteomes" id="UP000308267">
    <property type="component" value="Unassembled WGS sequence"/>
</dbReference>
<feature type="signal peptide" evidence="1">
    <location>
        <begin position="1"/>
        <end position="19"/>
    </location>
</feature>
<evidence type="ECO:0000313" key="3">
    <source>
        <dbReference type="Proteomes" id="UP000308267"/>
    </source>
</evidence>
<evidence type="ECO:0000256" key="1">
    <source>
        <dbReference type="SAM" id="SignalP"/>
    </source>
</evidence>
<dbReference type="EMBL" id="SJOL01009744">
    <property type="protein sequence ID" value="TGZ55938.1"/>
    <property type="molecule type" value="Genomic_DNA"/>
</dbReference>
<dbReference type="AlphaFoldDB" id="A0A4S2L5S5"/>
<accession>A0A4S2L5S5</accession>
<gene>
    <name evidence="2" type="ORF">CRM22_010262</name>
</gene>
<feature type="chain" id="PRO_5020239861" description="Immunoglobulin I-set domain-containing protein" evidence="1">
    <location>
        <begin position="20"/>
        <end position="150"/>
    </location>
</feature>
<name>A0A4S2L5S5_OPIFE</name>
<reference evidence="2 3" key="1">
    <citation type="journal article" date="2019" name="BMC Genomics">
        <title>New insights from Opisthorchis felineus genome: update on genomics of the epidemiologically important liver flukes.</title>
        <authorList>
            <person name="Ershov N.I."/>
            <person name="Mordvinov V.A."/>
            <person name="Prokhortchouk E.B."/>
            <person name="Pakharukova M.Y."/>
            <person name="Gunbin K.V."/>
            <person name="Ustyantsev K."/>
            <person name="Genaev M.A."/>
            <person name="Blinov A.G."/>
            <person name="Mazur A."/>
            <person name="Boulygina E."/>
            <person name="Tsygankova S."/>
            <person name="Khrameeva E."/>
            <person name="Chekanov N."/>
            <person name="Fan G."/>
            <person name="Xiao A."/>
            <person name="Zhang H."/>
            <person name="Xu X."/>
            <person name="Yang H."/>
            <person name="Solovyev V."/>
            <person name="Lee S.M."/>
            <person name="Liu X."/>
            <person name="Afonnikov D.A."/>
            <person name="Skryabin K.G."/>
        </authorList>
    </citation>
    <scope>NUCLEOTIDE SEQUENCE [LARGE SCALE GENOMIC DNA]</scope>
    <source>
        <strain evidence="2">AK-0245</strain>
        <tissue evidence="2">Whole organism</tissue>
    </source>
</reference>
<keyword evidence="1" id="KW-0732">Signal</keyword>
<proteinExistence type="predicted"/>
<comment type="caution">
    <text evidence="2">The sequence shown here is derived from an EMBL/GenBank/DDBJ whole genome shotgun (WGS) entry which is preliminary data.</text>
</comment>
<evidence type="ECO:0000313" key="2">
    <source>
        <dbReference type="EMBL" id="TGZ55938.1"/>
    </source>
</evidence>
<sequence length="150" mass="16272">MKLQVFSCFLFLLLKPMYSQKPNVPAVFEPPDGILQVGGKEVIKCIPSKDAPDTEGATCTIVLDNMGTDLISISSDKKQIQPPGKHETYPKEGETNVTCTCTTEPPGTGENSPAKLTVKVLPAPTTPGKTFQLLSSFWVTYVSLLIELSR</sequence>
<protein>
    <recommendedName>
        <fullName evidence="4">Immunoglobulin I-set domain-containing protein</fullName>
    </recommendedName>
</protein>